<proteinExistence type="predicted"/>
<sequence>MIELFFALFMAFSCPSHTPTKCHNHNGTTVQAQDTLSPVDGDDDGGDNGHVPPGFTSAPGN</sequence>
<evidence type="ECO:0000313" key="2">
    <source>
        <dbReference type="EMBL" id="PTQ92411.1"/>
    </source>
</evidence>
<organism evidence="2 3">
    <name type="scientific">Mucilaginibacter yixingensis</name>
    <dbReference type="NCBI Taxonomy" id="1295612"/>
    <lineage>
        <taxon>Bacteria</taxon>
        <taxon>Pseudomonadati</taxon>
        <taxon>Bacteroidota</taxon>
        <taxon>Sphingobacteriia</taxon>
        <taxon>Sphingobacteriales</taxon>
        <taxon>Sphingobacteriaceae</taxon>
        <taxon>Mucilaginibacter</taxon>
    </lineage>
</organism>
<dbReference type="EMBL" id="QAOQ01000012">
    <property type="protein sequence ID" value="PTQ92411.1"/>
    <property type="molecule type" value="Genomic_DNA"/>
</dbReference>
<gene>
    <name evidence="2" type="ORF">C8P68_11211</name>
</gene>
<dbReference type="AlphaFoldDB" id="A0A2T5J4H8"/>
<feature type="compositionally biased region" description="Polar residues" evidence="1">
    <location>
        <begin position="20"/>
        <end position="36"/>
    </location>
</feature>
<keyword evidence="3" id="KW-1185">Reference proteome</keyword>
<evidence type="ECO:0000313" key="3">
    <source>
        <dbReference type="Proteomes" id="UP000244168"/>
    </source>
</evidence>
<dbReference type="Proteomes" id="UP000244168">
    <property type="component" value="Unassembled WGS sequence"/>
</dbReference>
<name>A0A2T5J4H8_9SPHI</name>
<accession>A0A2T5J4H8</accession>
<evidence type="ECO:0000256" key="1">
    <source>
        <dbReference type="SAM" id="MobiDB-lite"/>
    </source>
</evidence>
<comment type="caution">
    <text evidence="2">The sequence shown here is derived from an EMBL/GenBank/DDBJ whole genome shotgun (WGS) entry which is preliminary data.</text>
</comment>
<protein>
    <submittedName>
        <fullName evidence="2">Uncharacterized protein</fullName>
    </submittedName>
</protein>
<feature type="region of interest" description="Disordered" evidence="1">
    <location>
        <begin position="20"/>
        <end position="61"/>
    </location>
</feature>
<reference evidence="2 3" key="1">
    <citation type="submission" date="2018-04" db="EMBL/GenBank/DDBJ databases">
        <title>Genomic Encyclopedia of Archaeal and Bacterial Type Strains, Phase II (KMG-II): from individual species to whole genera.</title>
        <authorList>
            <person name="Goeker M."/>
        </authorList>
    </citation>
    <scope>NUCLEOTIDE SEQUENCE [LARGE SCALE GENOMIC DNA]</scope>
    <source>
        <strain evidence="2 3">DSM 26809</strain>
    </source>
</reference>